<dbReference type="PANTHER" id="PTHR43531:SF11">
    <property type="entry name" value="METHYL-ACCEPTING CHEMOTAXIS PROTEIN 3"/>
    <property type="match status" value="1"/>
</dbReference>
<dbReference type="GO" id="GO:0006935">
    <property type="term" value="P:chemotaxis"/>
    <property type="evidence" value="ECO:0007669"/>
    <property type="project" value="UniProtKB-KW"/>
</dbReference>
<dbReference type="PANTHER" id="PTHR43531">
    <property type="entry name" value="PROTEIN ICFG"/>
    <property type="match status" value="1"/>
</dbReference>
<dbReference type="InterPro" id="IPR051310">
    <property type="entry name" value="MCP_chemotaxis"/>
</dbReference>
<dbReference type="InterPro" id="IPR035965">
    <property type="entry name" value="PAS-like_dom_sf"/>
</dbReference>
<evidence type="ECO:0000256" key="1">
    <source>
        <dbReference type="ARBA" id="ARBA00022500"/>
    </source>
</evidence>
<dbReference type="Proteomes" id="UP000281094">
    <property type="component" value="Unassembled WGS sequence"/>
</dbReference>
<dbReference type="CDD" id="cd00130">
    <property type="entry name" value="PAS"/>
    <property type="match status" value="1"/>
</dbReference>
<proteinExistence type="inferred from homology"/>
<dbReference type="InterPro" id="IPR003660">
    <property type="entry name" value="HAMP_dom"/>
</dbReference>
<gene>
    <name evidence="7" type="ORF">D8780_12080</name>
</gene>
<sequence>MARRFFGPREQSRKTQTLDLPVRAIQAMAIPAFMLDADGAVVLWNAACEQLTGIAAADVVGTKGHWKGFYKEERPCLADLAFGKNPELVANLYAAQSRQMSGPDLRAENWCDLPAGGRRYLLIDACPIMNDEGAVIAVVETLQDRTDQENRRIEQEEARTTQAAVVTEIGDALCALAEGDLSSDLCGPFPPQYEPLRQNFNHALSHLRETISSVIANTVRIDGDCSDLMKASAELSDRTGQQAANIQQTVASLTELSQGLKATSDGAAKANRAIDETLEQARNSSGIVQETIAAMKAIDDFSSQINQVVAVIEELAFQTNLLALNAGVEAARAGESGRGFAVVAQEVRELAQRSAKESNGVKTLLETSKAQVSKGVELVDRTGEALQAIVEKAGVVDQIVGDLARATVEQTSTVEDIHGAANDLDQLTMKNAQMAEEGAEANQHLVDQARELAQMLRRFNVSADSVRPAGARARAA</sequence>
<dbReference type="PRINTS" id="PR00260">
    <property type="entry name" value="CHEMTRNSDUCR"/>
</dbReference>
<dbReference type="SMART" id="SM00091">
    <property type="entry name" value="PAS"/>
    <property type="match status" value="1"/>
</dbReference>
<dbReference type="InterPro" id="IPR004090">
    <property type="entry name" value="Chemotax_Me-accpt_rcpt"/>
</dbReference>
<reference evidence="7 8" key="1">
    <citation type="submission" date="2018-10" db="EMBL/GenBank/DDBJ databases">
        <title>Notoacmeibacter sp. M2BS9Y-3-1, whole genome shotgun sequence.</title>
        <authorList>
            <person name="Tuo L."/>
        </authorList>
    </citation>
    <scope>NUCLEOTIDE SEQUENCE [LARGE SCALE GENOMIC DNA]</scope>
    <source>
        <strain evidence="7 8">M2BS9Y-3-1</strain>
    </source>
</reference>
<dbReference type="Pfam" id="PF00015">
    <property type="entry name" value="MCPsignal"/>
    <property type="match status" value="1"/>
</dbReference>
<comment type="similarity">
    <text evidence="2">Belongs to the methyl-accepting chemotaxis (MCP) protein family.</text>
</comment>
<protein>
    <submittedName>
        <fullName evidence="7">PAS domain-containing protein</fullName>
    </submittedName>
</protein>
<dbReference type="GO" id="GO:0004888">
    <property type="term" value="F:transmembrane signaling receptor activity"/>
    <property type="evidence" value="ECO:0007669"/>
    <property type="project" value="InterPro"/>
</dbReference>
<dbReference type="SMART" id="SM00283">
    <property type="entry name" value="MA"/>
    <property type="match status" value="1"/>
</dbReference>
<evidence type="ECO:0000256" key="2">
    <source>
        <dbReference type="ARBA" id="ARBA00029447"/>
    </source>
</evidence>
<dbReference type="Gene3D" id="3.30.450.20">
    <property type="entry name" value="PAS domain"/>
    <property type="match status" value="1"/>
</dbReference>
<keyword evidence="3" id="KW-0807">Transducer</keyword>
<dbReference type="PROSITE" id="PS50111">
    <property type="entry name" value="CHEMOTAXIS_TRANSDUC_2"/>
    <property type="match status" value="1"/>
</dbReference>
<keyword evidence="1" id="KW-0145">Chemotaxis</keyword>
<dbReference type="GO" id="GO:0006355">
    <property type="term" value="P:regulation of DNA-templated transcription"/>
    <property type="evidence" value="ECO:0007669"/>
    <property type="project" value="InterPro"/>
</dbReference>
<dbReference type="PROSITE" id="PS50885">
    <property type="entry name" value="HAMP"/>
    <property type="match status" value="1"/>
</dbReference>
<dbReference type="PROSITE" id="PS50112">
    <property type="entry name" value="PAS"/>
    <property type="match status" value="1"/>
</dbReference>
<dbReference type="EMBL" id="RCWN01000001">
    <property type="protein sequence ID" value="RLQ88849.1"/>
    <property type="molecule type" value="Genomic_DNA"/>
</dbReference>
<feature type="domain" description="HAMP" evidence="6">
    <location>
        <begin position="160"/>
        <end position="212"/>
    </location>
</feature>
<dbReference type="RefSeq" id="WP_121645817.1">
    <property type="nucleotide sequence ID" value="NZ_RCWN01000001.1"/>
</dbReference>
<evidence type="ECO:0000313" key="8">
    <source>
        <dbReference type="Proteomes" id="UP000281094"/>
    </source>
</evidence>
<dbReference type="InterPro" id="IPR013767">
    <property type="entry name" value="PAS_fold"/>
</dbReference>
<evidence type="ECO:0000259" key="4">
    <source>
        <dbReference type="PROSITE" id="PS50111"/>
    </source>
</evidence>
<keyword evidence="8" id="KW-1185">Reference proteome</keyword>
<dbReference type="InterPro" id="IPR004089">
    <property type="entry name" value="MCPsignal_dom"/>
</dbReference>
<dbReference type="CDD" id="cd11386">
    <property type="entry name" value="MCP_signal"/>
    <property type="match status" value="1"/>
</dbReference>
<dbReference type="SUPFAM" id="SSF55785">
    <property type="entry name" value="PYP-like sensor domain (PAS domain)"/>
    <property type="match status" value="1"/>
</dbReference>
<organism evidence="7 8">
    <name type="scientific">Notoacmeibacter ruber</name>
    <dbReference type="NCBI Taxonomy" id="2670375"/>
    <lineage>
        <taxon>Bacteria</taxon>
        <taxon>Pseudomonadati</taxon>
        <taxon>Pseudomonadota</taxon>
        <taxon>Alphaproteobacteria</taxon>
        <taxon>Hyphomicrobiales</taxon>
        <taxon>Notoacmeibacteraceae</taxon>
        <taxon>Notoacmeibacter</taxon>
    </lineage>
</organism>
<evidence type="ECO:0000259" key="6">
    <source>
        <dbReference type="PROSITE" id="PS50885"/>
    </source>
</evidence>
<evidence type="ECO:0000313" key="7">
    <source>
        <dbReference type="EMBL" id="RLQ88849.1"/>
    </source>
</evidence>
<feature type="domain" description="Methyl-accepting transducer" evidence="4">
    <location>
        <begin position="217"/>
        <end position="446"/>
    </location>
</feature>
<dbReference type="Gene3D" id="1.10.287.950">
    <property type="entry name" value="Methyl-accepting chemotaxis protein"/>
    <property type="match status" value="1"/>
</dbReference>
<name>A0A3L7JEV8_9HYPH</name>
<dbReference type="SUPFAM" id="SSF58104">
    <property type="entry name" value="Methyl-accepting chemotaxis protein (MCP) signaling domain"/>
    <property type="match status" value="1"/>
</dbReference>
<dbReference type="Pfam" id="PF00989">
    <property type="entry name" value="PAS"/>
    <property type="match status" value="1"/>
</dbReference>
<dbReference type="InterPro" id="IPR000014">
    <property type="entry name" value="PAS"/>
</dbReference>
<comment type="caution">
    <text evidence="7">The sequence shown here is derived from an EMBL/GenBank/DDBJ whole genome shotgun (WGS) entry which is preliminary data.</text>
</comment>
<dbReference type="GO" id="GO:0007165">
    <property type="term" value="P:signal transduction"/>
    <property type="evidence" value="ECO:0007669"/>
    <property type="project" value="UniProtKB-KW"/>
</dbReference>
<feature type="domain" description="PAS" evidence="5">
    <location>
        <begin position="23"/>
        <end position="61"/>
    </location>
</feature>
<dbReference type="GO" id="GO:0016020">
    <property type="term" value="C:membrane"/>
    <property type="evidence" value="ECO:0007669"/>
    <property type="project" value="InterPro"/>
</dbReference>
<evidence type="ECO:0000256" key="3">
    <source>
        <dbReference type="PROSITE-ProRule" id="PRU00284"/>
    </source>
</evidence>
<evidence type="ECO:0000259" key="5">
    <source>
        <dbReference type="PROSITE" id="PS50112"/>
    </source>
</evidence>
<accession>A0A3L7JEV8</accession>
<dbReference type="AlphaFoldDB" id="A0A3L7JEV8"/>